<name>A0A1G9H8V8_9FIRM</name>
<dbReference type="STRING" id="393762.SAMN05660472_02588"/>
<dbReference type="Proteomes" id="UP000198718">
    <property type="component" value="Unassembled WGS sequence"/>
</dbReference>
<organism evidence="1 2">
    <name type="scientific">Natronincola ferrireducens</name>
    <dbReference type="NCBI Taxonomy" id="393762"/>
    <lineage>
        <taxon>Bacteria</taxon>
        <taxon>Bacillati</taxon>
        <taxon>Bacillota</taxon>
        <taxon>Clostridia</taxon>
        <taxon>Peptostreptococcales</taxon>
        <taxon>Natronincolaceae</taxon>
        <taxon>Natronincola</taxon>
    </lineage>
</organism>
<proteinExistence type="predicted"/>
<gene>
    <name evidence="1" type="ORF">SAMN05660472_02588</name>
</gene>
<accession>A0A1G9H8V8</accession>
<reference evidence="1 2" key="1">
    <citation type="submission" date="2016-10" db="EMBL/GenBank/DDBJ databases">
        <authorList>
            <person name="de Groot N.N."/>
        </authorList>
    </citation>
    <scope>NUCLEOTIDE SEQUENCE [LARGE SCALE GENOMIC DNA]</scope>
    <source>
        <strain evidence="1 2">DSM 18346</strain>
    </source>
</reference>
<dbReference type="RefSeq" id="WP_090554271.1">
    <property type="nucleotide sequence ID" value="NZ_FNFP01000008.1"/>
</dbReference>
<evidence type="ECO:0000313" key="2">
    <source>
        <dbReference type="Proteomes" id="UP000198718"/>
    </source>
</evidence>
<evidence type="ECO:0000313" key="1">
    <source>
        <dbReference type="EMBL" id="SDL09386.1"/>
    </source>
</evidence>
<keyword evidence="2" id="KW-1185">Reference proteome</keyword>
<dbReference type="AlphaFoldDB" id="A0A1G9H8V8"/>
<dbReference type="EMBL" id="FNFP01000008">
    <property type="protein sequence ID" value="SDL09386.1"/>
    <property type="molecule type" value="Genomic_DNA"/>
</dbReference>
<sequence length="61" mass="7034">MQPMMENYLALYLSITKRYSPDKALQAMGITRTYGKSKDEKIEESLAYDKRTSYQAVEGGY</sequence>
<dbReference type="OrthoDB" id="1955977at2"/>
<protein>
    <submittedName>
        <fullName evidence="1">Uncharacterized protein</fullName>
    </submittedName>
</protein>